<proteinExistence type="predicted"/>
<accession>A0A0K2TNQ8</accession>
<sequence>MRTLAVPHWVFLSYCGTPYFLYVEV</sequence>
<organism evidence="1">
    <name type="scientific">Lepeophtheirus salmonis</name>
    <name type="common">Salmon louse</name>
    <name type="synonym">Caligus salmonis</name>
    <dbReference type="NCBI Taxonomy" id="72036"/>
    <lineage>
        <taxon>Eukaryota</taxon>
        <taxon>Metazoa</taxon>
        <taxon>Ecdysozoa</taxon>
        <taxon>Arthropoda</taxon>
        <taxon>Crustacea</taxon>
        <taxon>Multicrustacea</taxon>
        <taxon>Hexanauplia</taxon>
        <taxon>Copepoda</taxon>
        <taxon>Siphonostomatoida</taxon>
        <taxon>Caligidae</taxon>
        <taxon>Lepeophtheirus</taxon>
    </lineage>
</organism>
<dbReference type="AlphaFoldDB" id="A0A0K2TNQ8"/>
<reference evidence="1" key="1">
    <citation type="submission" date="2014-05" db="EMBL/GenBank/DDBJ databases">
        <authorList>
            <person name="Chronopoulou M."/>
        </authorList>
    </citation>
    <scope>NUCLEOTIDE SEQUENCE</scope>
    <source>
        <tissue evidence="1">Whole organism</tissue>
    </source>
</reference>
<dbReference type="EMBL" id="HACA01010104">
    <property type="protein sequence ID" value="CDW27465.1"/>
    <property type="molecule type" value="Transcribed_RNA"/>
</dbReference>
<protein>
    <submittedName>
        <fullName evidence="1">Uncharacterized protein</fullName>
    </submittedName>
</protein>
<evidence type="ECO:0000313" key="1">
    <source>
        <dbReference type="EMBL" id="CDW27465.1"/>
    </source>
</evidence>
<name>A0A0K2TNQ8_LEPSM</name>